<evidence type="ECO:0000256" key="3">
    <source>
        <dbReference type="ARBA" id="ARBA00022475"/>
    </source>
</evidence>
<evidence type="ECO:0000256" key="7">
    <source>
        <dbReference type="RuleBase" id="RU369025"/>
    </source>
</evidence>
<evidence type="ECO:0000259" key="8">
    <source>
        <dbReference type="Pfam" id="PF00924"/>
    </source>
</evidence>
<feature type="transmembrane region" description="Helical" evidence="7">
    <location>
        <begin position="62"/>
        <end position="84"/>
    </location>
</feature>
<dbReference type="Gene3D" id="2.30.30.60">
    <property type="match status" value="1"/>
</dbReference>
<keyword evidence="7" id="KW-0407">Ion channel</keyword>
<dbReference type="RefSeq" id="WP_380804105.1">
    <property type="nucleotide sequence ID" value="NZ_JBHSFZ010000015.1"/>
</dbReference>
<dbReference type="Gene3D" id="3.30.70.100">
    <property type="match status" value="1"/>
</dbReference>
<dbReference type="Pfam" id="PF00924">
    <property type="entry name" value="MS_channel_2nd"/>
    <property type="match status" value="1"/>
</dbReference>
<proteinExistence type="inferred from homology"/>
<feature type="transmembrane region" description="Helical" evidence="7">
    <location>
        <begin position="96"/>
        <end position="122"/>
    </location>
</feature>
<sequence length="295" mass="32430">MDTVNILLRQLVRMWQGFVAAIPSIIIALAIIMLTWLAARYAKRIADRLTAQVNLRPSLKELIDTIVSIAIWIVGLLIAATVVLPGLTPASLVAGLGIGTIAIGFAFQDFFQNFLSGIIIMVRKKMRIGDVIECEGIIGRVEHISLRETHLRKLSNELTIVPNSTLFKNPVEILTDGAERRHEIVVGIAYDADLDLAAAVLREAVEGVDQVSKERPVDIFAREFSASSVDFTVRWWAGSKPSDMHASRDAVIRAIKRALDDAGIEIPYPYVTNIFKEPMPIQPVPNGPSKGEESA</sequence>
<dbReference type="Pfam" id="PF05552">
    <property type="entry name" value="MS_channel_1st_1"/>
    <property type="match status" value="1"/>
</dbReference>
<dbReference type="InterPro" id="IPR011066">
    <property type="entry name" value="MscS_channel_C_sf"/>
</dbReference>
<protein>
    <recommendedName>
        <fullName evidence="7">Small-conductance mechanosensitive channel</fullName>
    </recommendedName>
</protein>
<dbReference type="InterPro" id="IPR011014">
    <property type="entry name" value="MscS_channel_TM-2"/>
</dbReference>
<dbReference type="Pfam" id="PF21082">
    <property type="entry name" value="MS_channel_3rd"/>
    <property type="match status" value="1"/>
</dbReference>
<keyword evidence="11" id="KW-1185">Reference proteome</keyword>
<dbReference type="InterPro" id="IPR008910">
    <property type="entry name" value="MSC_TM_helix"/>
</dbReference>
<evidence type="ECO:0000256" key="6">
    <source>
        <dbReference type="ARBA" id="ARBA00023136"/>
    </source>
</evidence>
<feature type="transmembrane region" description="Helical" evidence="7">
    <location>
        <begin position="20"/>
        <end position="41"/>
    </location>
</feature>
<organism evidence="10 11">
    <name type="scientific">Sphingobium tyrosinilyticum</name>
    <dbReference type="NCBI Taxonomy" id="2715436"/>
    <lineage>
        <taxon>Bacteria</taxon>
        <taxon>Pseudomonadati</taxon>
        <taxon>Pseudomonadota</taxon>
        <taxon>Alphaproteobacteria</taxon>
        <taxon>Sphingomonadales</taxon>
        <taxon>Sphingomonadaceae</taxon>
        <taxon>Sphingobium</taxon>
    </lineage>
</organism>
<dbReference type="Gene3D" id="1.10.287.1260">
    <property type="match status" value="1"/>
</dbReference>
<dbReference type="PANTHER" id="PTHR30221:SF1">
    <property type="entry name" value="SMALL-CONDUCTANCE MECHANOSENSITIVE CHANNEL"/>
    <property type="match status" value="1"/>
</dbReference>
<dbReference type="InterPro" id="IPR049278">
    <property type="entry name" value="MS_channel_C"/>
</dbReference>
<evidence type="ECO:0000256" key="1">
    <source>
        <dbReference type="ARBA" id="ARBA00004651"/>
    </source>
</evidence>
<evidence type="ECO:0000313" key="11">
    <source>
        <dbReference type="Proteomes" id="UP001595957"/>
    </source>
</evidence>
<keyword evidence="7" id="KW-0997">Cell inner membrane</keyword>
<feature type="domain" description="Mechanosensitive ion channel MscS" evidence="8">
    <location>
        <begin position="109"/>
        <end position="171"/>
    </location>
</feature>
<comment type="caution">
    <text evidence="10">The sequence shown here is derived from an EMBL/GenBank/DDBJ whole genome shotgun (WGS) entry which is preliminary data.</text>
</comment>
<feature type="domain" description="Mechanosensitive ion channel MscS C-terminal" evidence="9">
    <location>
        <begin position="183"/>
        <end position="266"/>
    </location>
</feature>
<dbReference type="SUPFAM" id="SSF82689">
    <property type="entry name" value="Mechanosensitive channel protein MscS (YggB), C-terminal domain"/>
    <property type="match status" value="1"/>
</dbReference>
<evidence type="ECO:0000256" key="4">
    <source>
        <dbReference type="ARBA" id="ARBA00022692"/>
    </source>
</evidence>
<comment type="caution">
    <text evidence="7">Lacks conserved residue(s) required for the propagation of feature annotation.</text>
</comment>
<keyword evidence="4 7" id="KW-0812">Transmembrane</keyword>
<gene>
    <name evidence="10" type="ORF">ACFO3E_09395</name>
</gene>
<dbReference type="InterPro" id="IPR045275">
    <property type="entry name" value="MscS_archaea/bacteria_type"/>
</dbReference>
<dbReference type="Proteomes" id="UP001595957">
    <property type="component" value="Unassembled WGS sequence"/>
</dbReference>
<dbReference type="InterPro" id="IPR006685">
    <property type="entry name" value="MscS_channel_2nd"/>
</dbReference>
<dbReference type="PANTHER" id="PTHR30221">
    <property type="entry name" value="SMALL-CONDUCTANCE MECHANOSENSITIVE CHANNEL"/>
    <property type="match status" value="1"/>
</dbReference>
<comment type="similarity">
    <text evidence="2 7">Belongs to the MscS (TC 1.A.23) family.</text>
</comment>
<keyword evidence="5 7" id="KW-1133">Transmembrane helix</keyword>
<dbReference type="EMBL" id="JBHSFZ010000015">
    <property type="protein sequence ID" value="MFC4594404.1"/>
    <property type="molecule type" value="Genomic_DNA"/>
</dbReference>
<dbReference type="SUPFAM" id="SSF50182">
    <property type="entry name" value="Sm-like ribonucleoproteins"/>
    <property type="match status" value="1"/>
</dbReference>
<dbReference type="SUPFAM" id="SSF82861">
    <property type="entry name" value="Mechanosensitive channel protein MscS (YggB), transmembrane region"/>
    <property type="match status" value="1"/>
</dbReference>
<keyword evidence="7" id="KW-0813">Transport</keyword>
<keyword evidence="6 7" id="KW-0472">Membrane</keyword>
<evidence type="ECO:0000256" key="5">
    <source>
        <dbReference type="ARBA" id="ARBA00022989"/>
    </source>
</evidence>
<accession>A0ABV9F2R8</accession>
<comment type="subunit">
    <text evidence="7">Homoheptamer.</text>
</comment>
<dbReference type="InterPro" id="IPR010920">
    <property type="entry name" value="LSM_dom_sf"/>
</dbReference>
<reference evidence="11" key="1">
    <citation type="journal article" date="2019" name="Int. J. Syst. Evol. Microbiol.">
        <title>The Global Catalogue of Microorganisms (GCM) 10K type strain sequencing project: providing services to taxonomists for standard genome sequencing and annotation.</title>
        <authorList>
            <consortium name="The Broad Institute Genomics Platform"/>
            <consortium name="The Broad Institute Genome Sequencing Center for Infectious Disease"/>
            <person name="Wu L."/>
            <person name="Ma J."/>
        </authorList>
    </citation>
    <scope>NUCLEOTIDE SEQUENCE [LARGE SCALE GENOMIC DNA]</scope>
    <source>
        <strain evidence="11">NBRC 103632</strain>
    </source>
</reference>
<keyword evidence="7" id="KW-0406">Ion transport</keyword>
<dbReference type="InterPro" id="IPR023408">
    <property type="entry name" value="MscS_beta-dom_sf"/>
</dbReference>
<comment type="subcellular location">
    <subcellularLocation>
        <location evidence="7">Cell inner membrane</location>
        <topology evidence="7">Multi-pass membrane protein</topology>
    </subcellularLocation>
    <subcellularLocation>
        <location evidence="1">Cell membrane</location>
        <topology evidence="1">Multi-pass membrane protein</topology>
    </subcellularLocation>
</comment>
<name>A0ABV9F2R8_9SPHN</name>
<evidence type="ECO:0000313" key="10">
    <source>
        <dbReference type="EMBL" id="MFC4594404.1"/>
    </source>
</evidence>
<evidence type="ECO:0000259" key="9">
    <source>
        <dbReference type="Pfam" id="PF21082"/>
    </source>
</evidence>
<evidence type="ECO:0000256" key="2">
    <source>
        <dbReference type="ARBA" id="ARBA00008017"/>
    </source>
</evidence>
<comment type="function">
    <text evidence="7">Mechanosensitive channel that participates in the regulation of osmotic pressure changes within the cell, opening in response to stretch forces in the membrane lipid bilayer, without the need for other proteins. Contributes to normal resistance to hypoosmotic shock. Forms an ion channel of 1.0 nanosiemens conductance with a slight preference for anions.</text>
</comment>
<keyword evidence="3" id="KW-1003">Cell membrane</keyword>